<keyword evidence="2" id="KW-0689">Ribosomal protein</keyword>
<comment type="similarity">
    <text evidence="1">Belongs to the bacterial ribosomal protein bS1 family.</text>
</comment>
<dbReference type="InterPro" id="IPR012340">
    <property type="entry name" value="NA-bd_OB-fold"/>
</dbReference>
<keyword evidence="3" id="KW-0687">Ribonucleoprotein</keyword>
<proteinExistence type="inferred from homology"/>
<dbReference type="HOGENOM" id="CLU_015805_0_1_3"/>
<gene>
    <name evidence="6" type="primary">rps1</name>
    <name evidence="6" type="ORF">A19Y_2757</name>
</gene>
<evidence type="ECO:0000256" key="3">
    <source>
        <dbReference type="ARBA" id="ARBA00023274"/>
    </source>
</evidence>
<dbReference type="CDD" id="cd05687">
    <property type="entry name" value="S1_RPS1_repeat_ec1_hs1"/>
    <property type="match status" value="1"/>
</dbReference>
<dbReference type="Proteomes" id="UP000027395">
    <property type="component" value="Chromosome"/>
</dbReference>
<dbReference type="SMART" id="SM00316">
    <property type="entry name" value="S1"/>
    <property type="match status" value="3"/>
</dbReference>
<evidence type="ECO:0000259" key="5">
    <source>
        <dbReference type="PROSITE" id="PS50126"/>
    </source>
</evidence>
<reference evidence="6 7" key="1">
    <citation type="journal article" date="2014" name="Appl. Environ. Microbiol.">
        <title>Elucidation of insertion elements encoded on plasmids and in vitro construction of shuttle vectors from the toxic cyanobacterium Planktothrix.</title>
        <authorList>
            <person name="Christiansen G."/>
            <person name="Goesmann A."/>
            <person name="Kurmayer R."/>
        </authorList>
    </citation>
    <scope>NUCLEOTIDE SEQUENCE [LARGE SCALE GENOMIC DNA]</scope>
    <source>
        <strain evidence="6 7">NIVA-CYA 126/8</strain>
    </source>
</reference>
<sequence length="294" mass="32694">MATKNPSFSLDDFAKALDQQNYDLHKGQIVKGQVESYTSDGAYIDIKGAKSPGFIPKKEISIVEVEDVSEILPLKEERDFLIIREQNADGQILLSIRQLEMKQIWDQLLDAQNGGQSLQARVTGVNRGGVTVEVHSLRGFIPRSHLLEKDDLDSLVDQSLSVSILELDPERNKIVLSQRLASQSIGFSQLEVGQLVEGKIMGVKPFGVFVDIEGVTGLIHIKEVSQKYVESLPTLFPVGNFIKAMVISLDEGRHRISLSTRILENYPGEVVEKLSEVMESAEARSERAKKLIIL</sequence>
<name>A0A073CHN1_PLAA1</name>
<feature type="domain" description="S1 motif" evidence="5">
    <location>
        <begin position="115"/>
        <end position="179"/>
    </location>
</feature>
<feature type="domain" description="S1 motif" evidence="5">
    <location>
        <begin position="193"/>
        <end position="261"/>
    </location>
</feature>
<organism evidence="6 7">
    <name type="scientific">Planktothrix agardhii (strain NIVA-CYA 126/8)</name>
    <dbReference type="NCBI Taxonomy" id="388467"/>
    <lineage>
        <taxon>Bacteria</taxon>
        <taxon>Bacillati</taxon>
        <taxon>Cyanobacteriota</taxon>
        <taxon>Cyanophyceae</taxon>
        <taxon>Oscillatoriophycideae</taxon>
        <taxon>Oscillatoriales</taxon>
        <taxon>Microcoleaceae</taxon>
        <taxon>Planktothrix</taxon>
    </lineage>
</organism>
<dbReference type="FunFam" id="2.40.50.140:FF:000103">
    <property type="entry name" value="protein RRP5 homolog"/>
    <property type="match status" value="1"/>
</dbReference>
<dbReference type="PANTHER" id="PTHR10724:SF7">
    <property type="entry name" value="SMALL RIBOSOMAL SUBUNIT PROTEIN BS1C"/>
    <property type="match status" value="1"/>
</dbReference>
<dbReference type="AlphaFoldDB" id="A0A073CHN1"/>
<dbReference type="InterPro" id="IPR050437">
    <property type="entry name" value="Ribos_protein_bS1-like"/>
</dbReference>
<dbReference type="RefSeq" id="WP_042154799.1">
    <property type="nucleotide sequence ID" value="NZ_CM002803.1"/>
</dbReference>
<accession>A0A073CHN1</accession>
<evidence type="ECO:0000256" key="2">
    <source>
        <dbReference type="ARBA" id="ARBA00022980"/>
    </source>
</evidence>
<protein>
    <submittedName>
        <fullName evidence="6">Rps1</fullName>
    </submittedName>
</protein>
<evidence type="ECO:0000313" key="7">
    <source>
        <dbReference type="Proteomes" id="UP000027395"/>
    </source>
</evidence>
<dbReference type="GO" id="GO:0003729">
    <property type="term" value="F:mRNA binding"/>
    <property type="evidence" value="ECO:0007669"/>
    <property type="project" value="TreeGrafter"/>
</dbReference>
<dbReference type="GO" id="GO:0006412">
    <property type="term" value="P:translation"/>
    <property type="evidence" value="ECO:0007669"/>
    <property type="project" value="TreeGrafter"/>
</dbReference>
<dbReference type="PANTHER" id="PTHR10724">
    <property type="entry name" value="30S RIBOSOMAL PROTEIN S1"/>
    <property type="match status" value="1"/>
</dbReference>
<dbReference type="eggNOG" id="COG0539">
    <property type="taxonomic scope" value="Bacteria"/>
</dbReference>
<dbReference type="Pfam" id="PF00575">
    <property type="entry name" value="S1"/>
    <property type="match status" value="3"/>
</dbReference>
<evidence type="ECO:0000256" key="4">
    <source>
        <dbReference type="ARBA" id="ARBA00025604"/>
    </source>
</evidence>
<keyword evidence="7" id="KW-1185">Reference proteome</keyword>
<dbReference type="EMBL" id="CM002803">
    <property type="protein sequence ID" value="KEI67636.1"/>
    <property type="molecule type" value="Genomic_DNA"/>
</dbReference>
<dbReference type="Gene3D" id="2.40.50.140">
    <property type="entry name" value="Nucleic acid-binding proteins"/>
    <property type="match status" value="3"/>
</dbReference>
<dbReference type="InterPro" id="IPR003029">
    <property type="entry name" value="S1_domain"/>
</dbReference>
<dbReference type="PATRIC" id="fig|388467.6.peg.2706"/>
<evidence type="ECO:0000256" key="1">
    <source>
        <dbReference type="ARBA" id="ARBA00006767"/>
    </source>
</evidence>
<dbReference type="CDD" id="cd04465">
    <property type="entry name" value="S1_RPS1_repeat_ec2_hs2"/>
    <property type="match status" value="1"/>
</dbReference>
<comment type="function">
    <text evidence="4">Binds mRNA; thus facilitating recognition of the initiation point. It is needed to translate mRNA with a short Shine-Dalgarno (SD) purine-rich sequence.</text>
</comment>
<evidence type="ECO:0000313" key="6">
    <source>
        <dbReference type="EMBL" id="KEI67636.1"/>
    </source>
</evidence>
<dbReference type="PROSITE" id="PS50126">
    <property type="entry name" value="S1"/>
    <property type="match status" value="3"/>
</dbReference>
<dbReference type="GO" id="GO:0003735">
    <property type="term" value="F:structural constituent of ribosome"/>
    <property type="evidence" value="ECO:0007669"/>
    <property type="project" value="TreeGrafter"/>
</dbReference>
<dbReference type="SUPFAM" id="SSF50249">
    <property type="entry name" value="Nucleic acid-binding proteins"/>
    <property type="match status" value="3"/>
</dbReference>
<feature type="domain" description="S1 motif" evidence="5">
    <location>
        <begin position="27"/>
        <end position="97"/>
    </location>
</feature>
<dbReference type="STRING" id="388467.A19Y_2757"/>